<comment type="caution">
    <text evidence="1">The sequence shown here is derived from an EMBL/GenBank/DDBJ whole genome shotgun (WGS) entry which is preliminary data.</text>
</comment>
<proteinExistence type="predicted"/>
<name>A0A8J3HVJ4_9RICK</name>
<accession>A0A8J3HVJ4</accession>
<keyword evidence="2" id="KW-1185">Reference proteome</keyword>
<sequence length="243" mass="28456">MTENNNIKTCDKYEEYFEGLNNICKDLDELKKSFDDELICIQKSVKEDKKSYPIFQDDKAFDVFRKLCKLKLLDIVKDTFKLTKHDIKAINKVIEQDRLNINAQDVHHLYKLADKFTKDDIQYLEKVASMYEKESIEQLNKTEASKTGSIKSLFTRIFKTVIRKLQHGEKLVELKSKKEQQSSFISHLPEKSLNDLTDFNFAKEEHKLENSSTKMDAKSNLIDLNTNFDQVTITEINNKQLSQ</sequence>
<reference evidence="1 2" key="1">
    <citation type="journal article" date="2021" name="Microb. Ecol.">
        <title>Candidatus Mesenet longicola: Novel Endosymbionts of Brontispa longissima that Induce Cytoplasmic Incompatibility.</title>
        <authorList>
            <person name="Takano S."/>
            <person name="Gotoh Y."/>
            <person name="Hayashi T."/>
        </authorList>
    </citation>
    <scope>NUCLEOTIDE SEQUENCE [LARGE SCALE GENOMIC DNA]</scope>
    <source>
        <strain evidence="1">L5</strain>
    </source>
</reference>
<evidence type="ECO:0000313" key="1">
    <source>
        <dbReference type="EMBL" id="GHM59925.1"/>
    </source>
</evidence>
<dbReference type="Proteomes" id="UP000637906">
    <property type="component" value="Unassembled WGS sequence"/>
</dbReference>
<organism evidence="1 2">
    <name type="scientific">Candidatus Mesenet longicola</name>
    <dbReference type="NCBI Taxonomy" id="1892558"/>
    <lineage>
        <taxon>Bacteria</taxon>
        <taxon>Pseudomonadati</taxon>
        <taxon>Pseudomonadota</taxon>
        <taxon>Alphaproteobacteria</taxon>
        <taxon>Rickettsiales</taxon>
        <taxon>Anaplasmataceae</taxon>
        <taxon>Candidatus Mesenet</taxon>
    </lineage>
</organism>
<dbReference type="AlphaFoldDB" id="A0A8J3HVJ4"/>
<gene>
    <name evidence="1" type="ORF">sL5_09180</name>
</gene>
<protein>
    <submittedName>
        <fullName evidence="1">Uncharacterized protein</fullName>
    </submittedName>
</protein>
<dbReference type="EMBL" id="BNGU01000047">
    <property type="protein sequence ID" value="GHM59925.1"/>
    <property type="molecule type" value="Genomic_DNA"/>
</dbReference>
<evidence type="ECO:0000313" key="2">
    <source>
        <dbReference type="Proteomes" id="UP000637906"/>
    </source>
</evidence>